<organism evidence="1 2">
    <name type="scientific">Sphingomonas cremea</name>
    <dbReference type="NCBI Taxonomy" id="2904799"/>
    <lineage>
        <taxon>Bacteria</taxon>
        <taxon>Pseudomonadati</taxon>
        <taxon>Pseudomonadota</taxon>
        <taxon>Alphaproteobacteria</taxon>
        <taxon>Sphingomonadales</taxon>
        <taxon>Sphingomonadaceae</taxon>
        <taxon>Sphingomonas</taxon>
    </lineage>
</organism>
<evidence type="ECO:0000313" key="1">
    <source>
        <dbReference type="EMBL" id="MCF2514510.1"/>
    </source>
</evidence>
<proteinExistence type="predicted"/>
<dbReference type="Proteomes" id="UP001139410">
    <property type="component" value="Unassembled WGS sequence"/>
</dbReference>
<keyword evidence="2" id="KW-1185">Reference proteome</keyword>
<evidence type="ECO:0000313" key="2">
    <source>
        <dbReference type="Proteomes" id="UP001139410"/>
    </source>
</evidence>
<gene>
    <name evidence="1" type="ORF">LVY65_05445</name>
</gene>
<dbReference type="RefSeq" id="WP_235066970.1">
    <property type="nucleotide sequence ID" value="NZ_JAKFGM010000001.1"/>
</dbReference>
<dbReference type="EMBL" id="JAKFGM010000001">
    <property type="protein sequence ID" value="MCF2514510.1"/>
    <property type="molecule type" value="Genomic_DNA"/>
</dbReference>
<dbReference type="AlphaFoldDB" id="A0A9X1TWW8"/>
<sequence length="58" mass="6475">MNDQIFDREYQAGRAALNDSISRLIHGAGQSLLMLHKIQFDAPWKRRVGASHGRAKAA</sequence>
<comment type="caution">
    <text evidence="1">The sequence shown here is derived from an EMBL/GenBank/DDBJ whole genome shotgun (WGS) entry which is preliminary data.</text>
</comment>
<protein>
    <submittedName>
        <fullName evidence="1">Uncharacterized protein</fullName>
    </submittedName>
</protein>
<accession>A0A9X1TWW8</accession>
<reference evidence="1" key="1">
    <citation type="submission" date="2022-01" db="EMBL/GenBank/DDBJ databases">
        <authorList>
            <person name="Jo J.-H."/>
            <person name="Im W.-T."/>
        </authorList>
    </citation>
    <scope>NUCLEOTIDE SEQUENCE</scope>
    <source>
        <strain evidence="1">G124</strain>
    </source>
</reference>
<name>A0A9X1TWW8_9SPHN</name>